<comment type="caution">
    <text evidence="1">The sequence shown here is derived from an EMBL/GenBank/DDBJ whole genome shotgun (WGS) entry which is preliminary data.</text>
</comment>
<evidence type="ECO:0000313" key="1">
    <source>
        <dbReference type="EMBL" id="EEE16698.1"/>
    </source>
</evidence>
<protein>
    <submittedName>
        <fullName evidence="1">Uncharacterized protein</fullName>
    </submittedName>
</protein>
<gene>
    <name evidence="1" type="ORF">ATORI0001_0241</name>
</gene>
<accession>B9CP39</accession>
<dbReference type="Proteomes" id="UP000004070">
    <property type="component" value="Unassembled WGS sequence"/>
</dbReference>
<dbReference type="EMBL" id="ACFE01000005">
    <property type="protein sequence ID" value="EEE16698.1"/>
    <property type="molecule type" value="Genomic_DNA"/>
</dbReference>
<reference evidence="1 2" key="1">
    <citation type="submission" date="2009-01" db="EMBL/GenBank/DDBJ databases">
        <authorList>
            <person name="Madupu R."/>
            <person name="Sebastian Y."/>
            <person name="Durkin A.S."/>
            <person name="Torralba M."/>
            <person name="Methe B."/>
            <person name="Sutton G.G."/>
            <person name="Strausberg R.L."/>
            <person name="Nelson K.E."/>
        </authorList>
    </citation>
    <scope>NUCLEOTIDE SEQUENCE [LARGE SCALE GENOMIC DNA]</scope>
    <source>
        <strain evidence="1 2">ATCC 49626</strain>
    </source>
</reference>
<sequence length="38" mass="4342">MFRMLFSDVYGPEFTVAYQDRYAQIDAPLNSDAPVLIS</sequence>
<organism evidence="1 2">
    <name type="scientific">Lancefieldella rimae (strain ATCC 49626 / DSM 7090 / CCUG 31168 / NBRC 15546 / VPI D140H-11A)</name>
    <name type="common">Atopobium rimae</name>
    <dbReference type="NCBI Taxonomy" id="553184"/>
    <lineage>
        <taxon>Bacteria</taxon>
        <taxon>Bacillati</taxon>
        <taxon>Actinomycetota</taxon>
        <taxon>Coriobacteriia</taxon>
        <taxon>Coriobacteriales</taxon>
        <taxon>Atopobiaceae</taxon>
        <taxon>Lancefieldella</taxon>
    </lineage>
</organism>
<name>B9CP39_LANR4</name>
<evidence type="ECO:0000313" key="2">
    <source>
        <dbReference type="Proteomes" id="UP000004070"/>
    </source>
</evidence>
<proteinExistence type="predicted"/>
<dbReference type="AlphaFoldDB" id="B9CP39"/>